<name>A0A218P0J7_THECE</name>
<keyword evidence="3" id="KW-1185">Reference proteome</keyword>
<dbReference type="RefSeq" id="WP_088862416.1">
    <property type="nucleotide sequence ID" value="NZ_CP014854.1"/>
</dbReference>
<proteinExistence type="predicted"/>
<accession>A0A218P0J7</accession>
<dbReference type="GeneID" id="33323524"/>
<evidence type="ECO:0000256" key="1">
    <source>
        <dbReference type="SAM" id="Coils"/>
    </source>
</evidence>
<feature type="coiled-coil region" evidence="1">
    <location>
        <begin position="43"/>
        <end position="70"/>
    </location>
</feature>
<feature type="coiled-coil region" evidence="1">
    <location>
        <begin position="121"/>
        <end position="148"/>
    </location>
</feature>
<feature type="coiled-coil region" evidence="1">
    <location>
        <begin position="196"/>
        <end position="223"/>
    </location>
</feature>
<reference evidence="2 3" key="1">
    <citation type="submission" date="2016-03" db="EMBL/GenBank/DDBJ databases">
        <title>Complete genome sequence of Thermococcus celer.</title>
        <authorList>
            <person name="Oger P.M."/>
        </authorList>
    </citation>
    <scope>NUCLEOTIDE SEQUENCE [LARGE SCALE GENOMIC DNA]</scope>
    <source>
        <strain evidence="2 3">Vu 13</strain>
    </source>
</reference>
<sequence>MGRMKAFALALVALLVGSLVPLGLAATGMNNTANTTGSYAGVTDNATREMVIAENLVEKLQRLSRFAEDRIKPMEDKLPENSTILTHYRLAEGYKEKAVKEYSDGGYYDSILDSLTAMHHYKVALSALKDTREKVQDARERIRMEIERTGEYFRFVQRTISMAERQGIDVSNLTALYNETMEAYKVVLDDLKAGDYEKAKADYETAREKRALLDEELRKVHEELAYANADKVVKDFLTKGEKGMEIAKKAIEAGNEKGYNTTELQERLDAFSELYNRVKALADDGKYRDALTLIMENRKTVDEFHRAIEFVLRKGRERELEEKLKDIHAFLGEMNSRIQKDGKALRELKRKGVDTRGAEMRLRVAVQELRIGVDLLRARKPMDARAHFAVALDELHQVEEFILAHS</sequence>
<protein>
    <submittedName>
        <fullName evidence="2">Uncharacterized protein</fullName>
    </submittedName>
</protein>
<evidence type="ECO:0000313" key="3">
    <source>
        <dbReference type="Proteomes" id="UP000197156"/>
    </source>
</evidence>
<dbReference type="EMBL" id="CP014854">
    <property type="protein sequence ID" value="ASI98458.1"/>
    <property type="molecule type" value="Genomic_DNA"/>
</dbReference>
<organism evidence="2 3">
    <name type="scientific">Thermococcus celer Vu 13 = JCM 8558</name>
    <dbReference type="NCBI Taxonomy" id="1293037"/>
    <lineage>
        <taxon>Archaea</taxon>
        <taxon>Methanobacteriati</taxon>
        <taxon>Methanobacteriota</taxon>
        <taxon>Thermococci</taxon>
        <taxon>Thermococcales</taxon>
        <taxon>Thermococcaceae</taxon>
        <taxon>Thermococcus</taxon>
    </lineage>
</organism>
<keyword evidence="1" id="KW-0175">Coiled coil</keyword>
<dbReference type="Proteomes" id="UP000197156">
    <property type="component" value="Chromosome"/>
</dbReference>
<dbReference type="KEGG" id="tce:A3L02_02185"/>
<gene>
    <name evidence="2" type="ORF">A3L02_02185</name>
</gene>
<dbReference type="OrthoDB" id="96601at2157"/>
<dbReference type="AlphaFoldDB" id="A0A218P0J7"/>
<evidence type="ECO:0000313" key="2">
    <source>
        <dbReference type="EMBL" id="ASI98458.1"/>
    </source>
</evidence>